<dbReference type="Gene3D" id="3.40.50.300">
    <property type="entry name" value="P-loop containing nucleotide triphosphate hydrolases"/>
    <property type="match status" value="2"/>
</dbReference>
<keyword evidence="2" id="KW-1133">Transmembrane helix</keyword>
<evidence type="ECO:0000256" key="1">
    <source>
        <dbReference type="SAM" id="MobiDB-lite"/>
    </source>
</evidence>
<reference evidence="3" key="1">
    <citation type="submission" date="2018-08" db="EMBL/GenBank/DDBJ databases">
        <authorList>
            <person name="Guldener U."/>
        </authorList>
    </citation>
    <scope>NUCLEOTIDE SEQUENCE</scope>
    <source>
        <strain evidence="3">UB2</strain>
    </source>
</reference>
<feature type="transmembrane region" description="Helical" evidence="2">
    <location>
        <begin position="618"/>
        <end position="641"/>
    </location>
</feature>
<feature type="region of interest" description="Disordered" evidence="1">
    <location>
        <begin position="152"/>
        <end position="212"/>
    </location>
</feature>
<feature type="transmembrane region" description="Helical" evidence="2">
    <location>
        <begin position="749"/>
        <end position="768"/>
    </location>
</feature>
<dbReference type="InterPro" id="IPR037847">
    <property type="entry name" value="GRAMDC4"/>
</dbReference>
<dbReference type="Proteomes" id="UP000658997">
    <property type="component" value="Unassembled WGS sequence"/>
</dbReference>
<keyword evidence="2" id="KW-0812">Transmembrane</keyword>
<feature type="compositionally biased region" description="Basic residues" evidence="1">
    <location>
        <begin position="482"/>
        <end position="495"/>
    </location>
</feature>
<dbReference type="AlphaFoldDB" id="A0A8H8TQ69"/>
<keyword evidence="4" id="KW-1185">Reference proteome</keyword>
<organism evidence="3 4">
    <name type="scientific">Ustilago bromivora</name>
    <dbReference type="NCBI Taxonomy" id="307758"/>
    <lineage>
        <taxon>Eukaryota</taxon>
        <taxon>Fungi</taxon>
        <taxon>Dikarya</taxon>
        <taxon>Basidiomycota</taxon>
        <taxon>Ustilaginomycotina</taxon>
        <taxon>Ustilaginomycetes</taxon>
        <taxon>Ustilaginales</taxon>
        <taxon>Ustilaginaceae</taxon>
        <taxon>Ustilago</taxon>
    </lineage>
</organism>
<feature type="compositionally biased region" description="Polar residues" evidence="1">
    <location>
        <begin position="117"/>
        <end position="127"/>
    </location>
</feature>
<dbReference type="PANTHER" id="PTHR37402:SF1">
    <property type="entry name" value="GRAM DOMAIN-CONTAINING PROTEIN 4"/>
    <property type="match status" value="1"/>
</dbReference>
<dbReference type="PANTHER" id="PTHR37402">
    <property type="entry name" value="GRAM DOMAIN-CONTAINING PROTEIN 4"/>
    <property type="match status" value="1"/>
</dbReference>
<proteinExistence type="predicted"/>
<accession>A0A8H8TQ69</accession>
<comment type="caution">
    <text evidence="3">The sequence shown here is derived from an EMBL/GenBank/DDBJ whole genome shotgun (WGS) entry which is preliminary data.</text>
</comment>
<feature type="compositionally biased region" description="Polar residues" evidence="1">
    <location>
        <begin position="54"/>
        <end position="89"/>
    </location>
</feature>
<gene>
    <name evidence="3" type="ORF">UBRO2_02113</name>
</gene>
<evidence type="ECO:0000313" key="3">
    <source>
        <dbReference type="EMBL" id="SYW77921.1"/>
    </source>
</evidence>
<feature type="region of interest" description="Disordered" evidence="1">
    <location>
        <begin position="434"/>
        <end position="511"/>
    </location>
</feature>
<dbReference type="SUPFAM" id="SSF52540">
    <property type="entry name" value="P-loop containing nucleoside triphosphate hydrolases"/>
    <property type="match status" value="1"/>
</dbReference>
<dbReference type="EMBL" id="ULHB01000030">
    <property type="protein sequence ID" value="SYW77921.1"/>
    <property type="molecule type" value="Genomic_DNA"/>
</dbReference>
<keyword evidence="2" id="KW-0472">Membrane</keyword>
<feature type="region of interest" description="Disordered" evidence="1">
    <location>
        <begin position="1"/>
        <end position="127"/>
    </location>
</feature>
<name>A0A8H8TQ69_9BASI</name>
<evidence type="ECO:0000313" key="4">
    <source>
        <dbReference type="Proteomes" id="UP000658997"/>
    </source>
</evidence>
<evidence type="ECO:0000256" key="2">
    <source>
        <dbReference type="SAM" id="Phobius"/>
    </source>
</evidence>
<protein>
    <submittedName>
        <fullName evidence="3">Uncharacterized protein</fullName>
    </submittedName>
</protein>
<sequence length="1226" mass="137596">MAYVSMPGSSEPYSIDYPADTSITHTLHGNAELSAVPEHPHSKSKAAAVPNDAQPRQQQQLSSVTHPTISRPSQHLCDNSKGSDATQDGAQPKRKSMGSKILSKFKPGSRDDKGHHSSNLHSQATSGAHTPAYTLHEGESETTLGANQLRQALAKEQQRRHRSKQQSFSSADGFRQRRLFLTNKSTQHHPDSDAEADSEENYRESAQDSRFTPAQIQPVGYQRPCSRTIHHFPGGLYDDEPTTDTRPARDAEALNHLDHSHGLDDGHDDLLLGHQHKYDSDDSDDTIAHLIREADGYDSLRYNPKGQMSAGLDYDTLHAVREKERSVHDNKDAQSGYSAYSGGAAKALSQPLLELEDIELETFLQNFARHTKQVTVTRSDKAQKYRMPKWSDFRVSPEEIATTNPESKRPSMLARVDCGLHHLSENLNPQSLAKSSFIQSHKERSQTDPAAIQGSKSKEDDMTAESAASDVNDHGANLNSPSKKKTKSKKLKKHNTANGPVSPGQGGMQDEEDWDLIVPSSAEPSGLEASSPLDELRVNAADEGVDGVAFCIAYILVLVERLAPEEIDHHPDRGYREGLIRSHLERLYTIAPFWEQLAFRIRRLYRWEDPKTTAAAAMIYFVLWYTNMIPTAFILMIMFYIMRFKYFPPSESYLHEKVKMRMARGQAANTLSERLRRRSRLDILNIYKRWIVTFGAPTQEAMDLVADFHEKVKNLILWRNTGATRRTLIMFGILNLFVTFAPSQYISKAVFFFLGITFFCLLPLQSYFPSHRKALSPFWWATFGAPTDAQFAVQLLRKRHLDVDRFAGQLRTAEDIRRAVRSQGGSKVKPRPDRREEGIAYDQIEDPARASLDYVEMTNDAMLKPRKLGSFFCQYKGLPGRLHINTKYLYFTPLHSPSHKRGRTPVDAIESIVKTKSIRLMVWSSLGLKIVRNNGKAPLLLANMQNRDEAFNLILAVSTNAAKLTDHGIRDQTSTSFLTNLLAISFPHTTFKQKQGSVGMQDQLNQLVTELLAQANSLESDARLLVGVSGFPGSGKSILATKLVSALNASSSSSPIAICVGMDGWHYPRSVLSTFSDPKLAFDRRGSEWTFDSTRFADFVSSVKRNPTSTLKAPSFDHAEKDPLQDGVLVLPSHKVVVFEGLYCNCSVGEWGRAAKEMDRRLVFEMDKEEAKRRLVVRHVATGVAKDEDEAIWRADNNDLPNGDWLMSHLVEPYTVVRSIDDPTWR</sequence>
<dbReference type="InterPro" id="IPR027417">
    <property type="entry name" value="P-loop_NTPase"/>
</dbReference>
<dbReference type="GO" id="GO:0006915">
    <property type="term" value="P:apoptotic process"/>
    <property type="evidence" value="ECO:0007669"/>
    <property type="project" value="InterPro"/>
</dbReference>